<evidence type="ECO:0000313" key="2">
    <source>
        <dbReference type="EMBL" id="KAK0515777.1"/>
    </source>
</evidence>
<proteinExistence type="predicted"/>
<evidence type="ECO:0000256" key="1">
    <source>
        <dbReference type="SAM" id="MobiDB-lite"/>
    </source>
</evidence>
<gene>
    <name evidence="2" type="ORF">JMJ35_001811</name>
</gene>
<dbReference type="EMBL" id="JAFEKC020000003">
    <property type="protein sequence ID" value="KAK0515777.1"/>
    <property type="molecule type" value="Genomic_DNA"/>
</dbReference>
<sequence length="102" mass="11139">MSAVQDGGVEFKKVPGSDNVSTSGDDPEGPLQWKQGVKVVAETVKDNLDGQLEYGFPIVENNLLYALANQHKLFLPAAGTFLMKDPKFNKRGDLIVNLEYNG</sequence>
<organism evidence="2 3">
    <name type="scientific">Cladonia borealis</name>
    <dbReference type="NCBI Taxonomy" id="184061"/>
    <lineage>
        <taxon>Eukaryota</taxon>
        <taxon>Fungi</taxon>
        <taxon>Dikarya</taxon>
        <taxon>Ascomycota</taxon>
        <taxon>Pezizomycotina</taxon>
        <taxon>Lecanoromycetes</taxon>
        <taxon>OSLEUM clade</taxon>
        <taxon>Lecanoromycetidae</taxon>
        <taxon>Lecanorales</taxon>
        <taxon>Lecanorineae</taxon>
        <taxon>Cladoniaceae</taxon>
        <taxon>Cladonia</taxon>
    </lineage>
</organism>
<dbReference type="AlphaFoldDB" id="A0AA39R6G9"/>
<keyword evidence="3" id="KW-1185">Reference proteome</keyword>
<dbReference type="Proteomes" id="UP001166286">
    <property type="component" value="Unassembled WGS sequence"/>
</dbReference>
<comment type="caution">
    <text evidence="2">The sequence shown here is derived from an EMBL/GenBank/DDBJ whole genome shotgun (WGS) entry which is preliminary data.</text>
</comment>
<protein>
    <submittedName>
        <fullName evidence="2">Uncharacterized protein</fullName>
    </submittedName>
</protein>
<reference evidence="2" key="1">
    <citation type="submission" date="2023-03" db="EMBL/GenBank/DDBJ databases">
        <title>Complete genome of Cladonia borealis.</title>
        <authorList>
            <person name="Park H."/>
        </authorList>
    </citation>
    <scope>NUCLEOTIDE SEQUENCE</scope>
    <source>
        <strain evidence="2">ANT050790</strain>
    </source>
</reference>
<feature type="region of interest" description="Disordered" evidence="1">
    <location>
        <begin position="1"/>
        <end position="31"/>
    </location>
</feature>
<accession>A0AA39R6G9</accession>
<evidence type="ECO:0000313" key="3">
    <source>
        <dbReference type="Proteomes" id="UP001166286"/>
    </source>
</evidence>
<name>A0AA39R6G9_9LECA</name>